<dbReference type="EMBL" id="CAJNOI010000007">
    <property type="protein sequence ID" value="CAF0763772.1"/>
    <property type="molecule type" value="Genomic_DNA"/>
</dbReference>
<proteinExistence type="predicted"/>
<sequence length="678" mass="79903">MSKEVEEKTEDIGSLCIILHRERSFHNIDIRILKSAIQKYARRAMFFPKGLWCLIELDLCSILEINPQLYPKCQLNQKQIQMNSVRIRSNMINRLVAMMSEDVGPCDHQLPHKIYNFYQQWIKNRRTISSRKILVQLYYCLANQNTKRIRLLSDLRTVYNLPEYLTDKKNLHRQLLEKFEMNQLIEIMYDHGCKGKTKQQLYEHIIEHLKKKSELAFAYLSVLFQRNDEKFITQQLWPYLIRTSPFPSSTKALAFFYKTLKHKEHYLYLYHAMAFVIYEDIIRKLDQQIDPIDIDTNQLYKDHLNENTKIELDSFVFDRHTGVSTSRSDFALEGAKVTNECKELFIDKYRQMYNEFKIMIDNQEDEGKKRKRTTKDKDENTIKKKAKITIEEKTTDNDLDAEIIRLGYQLDIKSVSFVSNELSNLAHGQRRTSTHKKAVFISSDYIYKGPYLSNSPGDKKKFLHNLYFTRALLTLEQCLKIPDYLQSIVDWDSIIRIDNTNEYYLKQKTLGKLSTTETDFGTVTTKIETNVKVLRRGSHVNRLIELEKDKANFQDDYKQIFQACIQHFYLRFILNIGDSGTWNILVRRDGIKGICGIDFEEIRSDTGKKTNNPLTMIMSKVSKQQQDIYKSYTDTITIFENKIDLSSELAKTLSISFKIDVENMNKRIEAYANCIGKK</sequence>
<dbReference type="EMBL" id="CAJNOM010000093">
    <property type="protein sequence ID" value="CAF1032661.1"/>
    <property type="molecule type" value="Genomic_DNA"/>
</dbReference>
<dbReference type="OrthoDB" id="10000093at2759"/>
<evidence type="ECO:0000313" key="1">
    <source>
        <dbReference type="EMBL" id="CAF0763772.1"/>
    </source>
</evidence>
<comment type="caution">
    <text evidence="1">The sequence shown here is derived from an EMBL/GenBank/DDBJ whole genome shotgun (WGS) entry which is preliminary data.</text>
</comment>
<evidence type="ECO:0000313" key="4">
    <source>
        <dbReference type="Proteomes" id="UP000663877"/>
    </source>
</evidence>
<protein>
    <submittedName>
        <fullName evidence="1">Uncharacterized protein</fullName>
    </submittedName>
</protein>
<evidence type="ECO:0000313" key="2">
    <source>
        <dbReference type="EMBL" id="CAF1032661.1"/>
    </source>
</evidence>
<organism evidence="1 4">
    <name type="scientific">Adineta steineri</name>
    <dbReference type="NCBI Taxonomy" id="433720"/>
    <lineage>
        <taxon>Eukaryota</taxon>
        <taxon>Metazoa</taxon>
        <taxon>Spiralia</taxon>
        <taxon>Gnathifera</taxon>
        <taxon>Rotifera</taxon>
        <taxon>Eurotatoria</taxon>
        <taxon>Bdelloidea</taxon>
        <taxon>Adinetida</taxon>
        <taxon>Adinetidae</taxon>
        <taxon>Adineta</taxon>
    </lineage>
</organism>
<name>A0A813Q973_9BILA</name>
<dbReference type="Proteomes" id="UP000663832">
    <property type="component" value="Unassembled WGS sequence"/>
</dbReference>
<keyword evidence="3" id="KW-1185">Reference proteome</keyword>
<accession>A0A813Q973</accession>
<evidence type="ECO:0000313" key="3">
    <source>
        <dbReference type="Proteomes" id="UP000663832"/>
    </source>
</evidence>
<gene>
    <name evidence="1" type="ORF">BJG266_LOCUS3162</name>
    <name evidence="2" type="ORF">QVE165_LOCUS16628</name>
</gene>
<reference evidence="1" key="1">
    <citation type="submission" date="2021-02" db="EMBL/GenBank/DDBJ databases">
        <authorList>
            <person name="Nowell W R."/>
        </authorList>
    </citation>
    <scope>NUCLEOTIDE SEQUENCE</scope>
</reference>
<dbReference type="AlphaFoldDB" id="A0A813Q973"/>
<dbReference type="Proteomes" id="UP000663877">
    <property type="component" value="Unassembled WGS sequence"/>
</dbReference>